<organism evidence="1 2">
    <name type="scientific">Petromyces alliaceus</name>
    <name type="common">Aspergillus alliaceus</name>
    <dbReference type="NCBI Taxonomy" id="209559"/>
    <lineage>
        <taxon>Eukaryota</taxon>
        <taxon>Fungi</taxon>
        <taxon>Dikarya</taxon>
        <taxon>Ascomycota</taxon>
        <taxon>Pezizomycotina</taxon>
        <taxon>Eurotiomycetes</taxon>
        <taxon>Eurotiomycetidae</taxon>
        <taxon>Eurotiales</taxon>
        <taxon>Aspergillaceae</taxon>
        <taxon>Aspergillus</taxon>
        <taxon>Aspergillus subgen. Circumdati</taxon>
    </lineage>
</organism>
<dbReference type="Proteomes" id="UP000541154">
    <property type="component" value="Unassembled WGS sequence"/>
</dbReference>
<name>A0A8H6E4Q1_PETAA</name>
<gene>
    <name evidence="1" type="ORF">ETB97_004468</name>
</gene>
<protein>
    <submittedName>
        <fullName evidence="1">Uncharacterized protein</fullName>
    </submittedName>
</protein>
<evidence type="ECO:0000313" key="2">
    <source>
        <dbReference type="Proteomes" id="UP000541154"/>
    </source>
</evidence>
<dbReference type="EMBL" id="SPNV01000209">
    <property type="protein sequence ID" value="KAF5858348.1"/>
    <property type="molecule type" value="Genomic_DNA"/>
</dbReference>
<sequence length="90" mass="10383">MSKVGPDIIYKLRHLLRRMVCLIINKSQRQSIAKGPHKDNALARQHLDAHPSMTDLEPPLQGYILARKVLFHDARAANVDVAGWLHRRWK</sequence>
<comment type="caution">
    <text evidence="1">The sequence shown here is derived from an EMBL/GenBank/DDBJ whole genome shotgun (WGS) entry which is preliminary data.</text>
</comment>
<proteinExistence type="predicted"/>
<dbReference type="AlphaFoldDB" id="A0A8H6E4Q1"/>
<keyword evidence="2" id="KW-1185">Reference proteome</keyword>
<evidence type="ECO:0000313" key="1">
    <source>
        <dbReference type="EMBL" id="KAF5858348.1"/>
    </source>
</evidence>
<reference evidence="1 2" key="1">
    <citation type="submission" date="2019-04" db="EMBL/GenBank/DDBJ databases">
        <title>Aspergillus burnettii sp. nov., novel species from soil in southeast Queensland.</title>
        <authorList>
            <person name="Gilchrist C.L.M."/>
            <person name="Pitt J.I."/>
            <person name="Lange L."/>
            <person name="Lacey H.J."/>
            <person name="Vuong D."/>
            <person name="Midgley D.J."/>
            <person name="Greenfield P."/>
            <person name="Bradbury M."/>
            <person name="Lacey E."/>
            <person name="Busk P.K."/>
            <person name="Pilgaard B."/>
            <person name="Chooi Y.H."/>
            <person name="Piggott A.M."/>
        </authorList>
    </citation>
    <scope>NUCLEOTIDE SEQUENCE [LARGE SCALE GENOMIC DNA]</scope>
    <source>
        <strain evidence="1 2">FRR 5400</strain>
    </source>
</reference>
<accession>A0A8H6E4Q1</accession>